<evidence type="ECO:0000313" key="1">
    <source>
        <dbReference type="EMBL" id="QHS97840.1"/>
    </source>
</evidence>
<dbReference type="EMBL" id="MN739305">
    <property type="protein sequence ID" value="QHS97840.1"/>
    <property type="molecule type" value="Genomic_DNA"/>
</dbReference>
<reference evidence="1" key="1">
    <citation type="journal article" date="2020" name="Nature">
        <title>Giant virus diversity and host interactions through global metagenomics.</title>
        <authorList>
            <person name="Schulz F."/>
            <person name="Roux S."/>
            <person name="Paez-Espino D."/>
            <person name="Jungbluth S."/>
            <person name="Walsh D.A."/>
            <person name="Denef V.J."/>
            <person name="McMahon K.D."/>
            <person name="Konstantinidis K.T."/>
            <person name="Eloe-Fadrosh E.A."/>
            <person name="Kyrpides N.C."/>
            <person name="Woyke T."/>
        </authorList>
    </citation>
    <scope>NUCLEOTIDE SEQUENCE</scope>
    <source>
        <strain evidence="1">GVMAG-M-3300020182-33</strain>
    </source>
</reference>
<dbReference type="InterPro" id="IPR000169">
    <property type="entry name" value="Pept_cys_AS"/>
</dbReference>
<sequence>MSSRCSKIRSERVYHDYSLVAIEAYKFSSRYVLPLPLQQNNGDCWLWSAVAALHLRFPALFVDMIHLSTSNATVRFPRRTAVQVDYAFCTDKGSENICTVSLKCCTDLYWGLLAKAICHIFGRGAPPHDVGAIDYSRLNGGLVSEALDLLSNWPCLPPVVVPCAEVHDTISQKFSDGLFFCEEDRGGCLHSMAILAKDREDCVVAWDPWGQTRLIKVSTVVVLFYQWS</sequence>
<name>A0A6C0C0D9_9ZZZZ</name>
<accession>A0A6C0C0D9</accession>
<proteinExistence type="predicted"/>
<evidence type="ECO:0008006" key="2">
    <source>
        <dbReference type="Google" id="ProtNLM"/>
    </source>
</evidence>
<dbReference type="SUPFAM" id="SSF54001">
    <property type="entry name" value="Cysteine proteinases"/>
    <property type="match status" value="1"/>
</dbReference>
<dbReference type="InterPro" id="IPR038765">
    <property type="entry name" value="Papain-like_cys_pep_sf"/>
</dbReference>
<dbReference type="PROSITE" id="PS00139">
    <property type="entry name" value="THIOL_PROTEASE_CYS"/>
    <property type="match status" value="1"/>
</dbReference>
<protein>
    <recommendedName>
        <fullName evidence="2">Calpain catalytic domain-containing protein</fullName>
    </recommendedName>
</protein>
<organism evidence="1">
    <name type="scientific">viral metagenome</name>
    <dbReference type="NCBI Taxonomy" id="1070528"/>
    <lineage>
        <taxon>unclassified sequences</taxon>
        <taxon>metagenomes</taxon>
        <taxon>organismal metagenomes</taxon>
    </lineage>
</organism>
<dbReference type="AlphaFoldDB" id="A0A6C0C0D9"/>